<feature type="active site" description="Charge relay system" evidence="2">
    <location>
        <position position="202"/>
    </location>
</feature>
<dbReference type="InterPro" id="IPR012020">
    <property type="entry name" value="ABHD4"/>
</dbReference>
<evidence type="ECO:0000313" key="5">
    <source>
        <dbReference type="Proteomes" id="UP000750711"/>
    </source>
</evidence>
<dbReference type="AlphaFoldDB" id="A0A9P8RU54"/>
<dbReference type="GO" id="GO:0008126">
    <property type="term" value="F:acetylesterase activity"/>
    <property type="evidence" value="ECO:0007669"/>
    <property type="project" value="TreeGrafter"/>
</dbReference>
<name>A0A9P8RU54_9PEZI</name>
<keyword evidence="5" id="KW-1185">Reference proteome</keyword>
<proteinExistence type="inferred from homology"/>
<dbReference type="InterPro" id="IPR000073">
    <property type="entry name" value="AB_hydrolase_1"/>
</dbReference>
<evidence type="ECO:0000313" key="4">
    <source>
        <dbReference type="EMBL" id="KAH0566417.1"/>
    </source>
</evidence>
<evidence type="ECO:0000259" key="3">
    <source>
        <dbReference type="Pfam" id="PF00561"/>
    </source>
</evidence>
<comment type="similarity">
    <text evidence="1">Belongs to the AB hydrolase superfamily. AB hydrolase 4 family.</text>
</comment>
<dbReference type="PANTHER" id="PTHR10794:SF63">
    <property type="entry name" value="ALPHA_BETA HYDROLASE 1, ISOFORM A"/>
    <property type="match status" value="1"/>
</dbReference>
<comment type="caution">
    <text evidence="4">The sequence shown here is derived from an EMBL/GenBank/DDBJ whole genome shotgun (WGS) entry which is preliminary data.</text>
</comment>
<organism evidence="4 5">
    <name type="scientific">Trichoglossum hirsutum</name>
    <dbReference type="NCBI Taxonomy" id="265104"/>
    <lineage>
        <taxon>Eukaryota</taxon>
        <taxon>Fungi</taxon>
        <taxon>Dikarya</taxon>
        <taxon>Ascomycota</taxon>
        <taxon>Pezizomycotina</taxon>
        <taxon>Geoglossomycetes</taxon>
        <taxon>Geoglossales</taxon>
        <taxon>Geoglossaceae</taxon>
        <taxon>Trichoglossum</taxon>
    </lineage>
</organism>
<gene>
    <name evidence="4" type="ORF">GP486_000200</name>
</gene>
<dbReference type="Proteomes" id="UP000750711">
    <property type="component" value="Unassembled WGS sequence"/>
</dbReference>
<dbReference type="GO" id="GO:0051793">
    <property type="term" value="P:medium-chain fatty acid catabolic process"/>
    <property type="evidence" value="ECO:0007669"/>
    <property type="project" value="TreeGrafter"/>
</dbReference>
<dbReference type="SUPFAM" id="SSF53474">
    <property type="entry name" value="alpha/beta-Hydrolases"/>
    <property type="match status" value="1"/>
</dbReference>
<dbReference type="InterPro" id="IPR050960">
    <property type="entry name" value="AB_hydrolase_4_sf"/>
</dbReference>
<sequence>MSKTTFYHSADPIIVRTRSGSKATLPDLCKSVTPACHLNPLLFNGHLQTSWTAVNSTDIPVYYKRKIFTAENDACHGTFAVDFVVDEYQETKERMLLPRTCCFSDEELKELELGSLDDEPMLVALHGLSGGSHEIYIRHVIAPMVNKERGWKACVVNARGCAMSKITSPVLFNARATWDIRQVVKWLRKLYPNRSLFAIGFSLGANILTNYLGEEGSNCILKGAVVCSNPWNLEVSSLALQRSWLGLGVYSKVMASNMKRLFEIHIEEISKNPQIDVDKVRGVRYLHEFDRSALAAIPALRTKGAYPVINEIRVVQCPSWGYPTEGAYYRDASSSDSVLAVRVPLFVLNAEDDPIAAREAIPFEEIKQNPYVVLCASRGGGHIGWFEFGGGRWFAKPDSFAGNWILDKDGRISEPWPD</sequence>
<feature type="domain" description="AB hydrolase-1" evidence="3">
    <location>
        <begin position="120"/>
        <end position="361"/>
    </location>
</feature>
<dbReference type="InterPro" id="IPR029058">
    <property type="entry name" value="AB_hydrolase_fold"/>
</dbReference>
<dbReference type="GO" id="GO:0051792">
    <property type="term" value="P:medium-chain fatty acid biosynthetic process"/>
    <property type="evidence" value="ECO:0007669"/>
    <property type="project" value="TreeGrafter"/>
</dbReference>
<dbReference type="EMBL" id="JAGHQM010000010">
    <property type="protein sequence ID" value="KAH0566417.1"/>
    <property type="molecule type" value="Genomic_DNA"/>
</dbReference>
<dbReference type="Pfam" id="PF00561">
    <property type="entry name" value="Abhydrolase_1"/>
    <property type="match status" value="1"/>
</dbReference>
<evidence type="ECO:0000256" key="2">
    <source>
        <dbReference type="PIRSR" id="PIRSR005211-1"/>
    </source>
</evidence>
<accession>A0A9P8RU54</accession>
<feature type="active site" description="Charge relay system" evidence="2">
    <location>
        <position position="382"/>
    </location>
</feature>
<dbReference type="PANTHER" id="PTHR10794">
    <property type="entry name" value="ABHYDROLASE DOMAIN-CONTAINING PROTEIN"/>
    <property type="match status" value="1"/>
</dbReference>
<dbReference type="PIRSF" id="PIRSF005211">
    <property type="entry name" value="Ab_hydro_YheT"/>
    <property type="match status" value="1"/>
</dbReference>
<reference evidence="4" key="1">
    <citation type="submission" date="2021-03" db="EMBL/GenBank/DDBJ databases">
        <title>Comparative genomics and phylogenomic investigation of the class Geoglossomycetes provide insights into ecological specialization and systematics.</title>
        <authorList>
            <person name="Melie T."/>
            <person name="Pirro S."/>
            <person name="Miller A.N."/>
            <person name="Quandt A."/>
        </authorList>
    </citation>
    <scope>NUCLEOTIDE SEQUENCE</scope>
    <source>
        <strain evidence="4">CAQ_001_2017</strain>
    </source>
</reference>
<evidence type="ECO:0000256" key="1">
    <source>
        <dbReference type="ARBA" id="ARBA00010884"/>
    </source>
</evidence>
<protein>
    <recommendedName>
        <fullName evidence="3">AB hydrolase-1 domain-containing protein</fullName>
    </recommendedName>
</protein>
<dbReference type="GO" id="GO:0047372">
    <property type="term" value="F:monoacylglycerol lipase activity"/>
    <property type="evidence" value="ECO:0007669"/>
    <property type="project" value="TreeGrafter"/>
</dbReference>
<feature type="active site" description="Charge relay system" evidence="2">
    <location>
        <position position="353"/>
    </location>
</feature>
<dbReference type="Gene3D" id="3.40.50.1820">
    <property type="entry name" value="alpha/beta hydrolase"/>
    <property type="match status" value="1"/>
</dbReference>